<proteinExistence type="predicted"/>
<sequence>MVEVVYQDLSNNDFRNYYIGIPKDWKYGKDNDVTVVVSDVCVVIPQTIAGATGELIVLRTLEAMMDANVINAGDIQKAIEHILV</sequence>
<protein>
    <submittedName>
        <fullName evidence="1">Uncharacterized protein</fullName>
    </submittedName>
</protein>
<dbReference type="AlphaFoldDB" id="A0A382HD69"/>
<accession>A0A382HD69</accession>
<name>A0A382HD69_9ZZZZ</name>
<reference evidence="1" key="1">
    <citation type="submission" date="2018-05" db="EMBL/GenBank/DDBJ databases">
        <authorList>
            <person name="Lanie J.A."/>
            <person name="Ng W.-L."/>
            <person name="Kazmierczak K.M."/>
            <person name="Andrzejewski T.M."/>
            <person name="Davidsen T.M."/>
            <person name="Wayne K.J."/>
            <person name="Tettelin H."/>
            <person name="Glass J.I."/>
            <person name="Rusch D."/>
            <person name="Podicherti R."/>
            <person name="Tsui H.-C.T."/>
            <person name="Winkler M.E."/>
        </authorList>
    </citation>
    <scope>NUCLEOTIDE SEQUENCE</scope>
</reference>
<dbReference type="EMBL" id="UINC01060575">
    <property type="protein sequence ID" value="SVB85220.1"/>
    <property type="molecule type" value="Genomic_DNA"/>
</dbReference>
<gene>
    <name evidence="1" type="ORF">METZ01_LOCUS238074</name>
</gene>
<organism evidence="1">
    <name type="scientific">marine metagenome</name>
    <dbReference type="NCBI Taxonomy" id="408172"/>
    <lineage>
        <taxon>unclassified sequences</taxon>
        <taxon>metagenomes</taxon>
        <taxon>ecological metagenomes</taxon>
    </lineage>
</organism>
<evidence type="ECO:0000313" key="1">
    <source>
        <dbReference type="EMBL" id="SVB85220.1"/>
    </source>
</evidence>